<accession>A0ABU5NFS8</accession>
<dbReference type="RefSeq" id="WP_322611338.1">
    <property type="nucleotide sequence ID" value="NZ_JAXLNX010000007.1"/>
</dbReference>
<dbReference type="Pfam" id="PF06048">
    <property type="entry name" value="DUF927"/>
    <property type="match status" value="1"/>
</dbReference>
<feature type="domain" description="DUF927" evidence="1">
    <location>
        <begin position="334"/>
        <end position="602"/>
    </location>
</feature>
<dbReference type="EMBL" id="JAXUIA010000001">
    <property type="protein sequence ID" value="MEA0974887.1"/>
    <property type="molecule type" value="Genomic_DNA"/>
</dbReference>
<comment type="caution">
    <text evidence="3">The sequence shown here is derived from an EMBL/GenBank/DDBJ whole genome shotgun (WGS) entry which is preliminary data.</text>
</comment>
<evidence type="ECO:0000313" key="4">
    <source>
        <dbReference type="Proteomes" id="UP001289615"/>
    </source>
</evidence>
<proteinExistence type="predicted"/>
<dbReference type="InterPro" id="IPR054468">
    <property type="entry name" value="NrSPol-like_HBD"/>
</dbReference>
<sequence>MAIKEKIIMTEEKIPEELKELKQWCCFKLQPRENKMTKIPVSAYDGSPAKSNDENTWSEFETAIEAIEKFNLDGLGFFFKSPYFGIDIDGVKEEIERFHNDDHENNIVSEFIDMMCSYSEISVSGNGIHIIAKGELPKGARRRGNIEMYDSGRFFCMTGNQIGRYTRVEEDEFNKINYLHNKYLYKPKVTDSRNKMNINSGTSFTEDELINIALKSKVGGRFQVFMDGGWEQFYNSHSEADMAFTNDLAFWTNCNYPMMDSIFRRSSLMRDKWDREQNSSTYGDETLQKAIADCTKTFNPEPKEDNFQTILNENNSFVFPKGYISKNGCLYNIVEKKNRNGEIEEQEVLICRQTPIITRSFMNVEHPQLYYELAWSDKGKVYKEVLPAGDLAIKKELLKLSYKSLAVTDNNAKNLITYFDRLCMVNNLDHEYLVERLGHIKDTFVHPLEGDGVKILPPDIGERQILDAFQTSGTSEEWLENVFKPIKKHPKALLMILASFTSVLLQDLKMKPFIVDLSGVTSQGKTTVLRACASVWGSEHLVSEWSLTKVAAERKAAFLNSFPIILDDTRKADDKQLQSFVYAFSGGRSRGCGSVSGSQREYTWGNLLLSTGEDSLNAYAERAGGVAARILPITGLPFQGENYQFFTDLYNAIDKYYGSIGLEFLNHWKEKKNFLLPNFAEYNEVFQKKSQGNEVIGRIARYYAAIVFTGRLLNEFFGLEIDLLELYRLFDELNAENKAVDKPMQLLEAILSDLDSDRGAIFNNYFEPRSGIKAIYKNDSLHLLPAYLKEILKSEEKTIRSEWLRREITVPQISKGKTVDYKQVKHKGRNFSGVPIQQKIVEELGFDFSEEIHT</sequence>
<evidence type="ECO:0000313" key="3">
    <source>
        <dbReference type="EMBL" id="MEA0974887.1"/>
    </source>
</evidence>
<evidence type="ECO:0000259" key="2">
    <source>
        <dbReference type="Pfam" id="PF22763"/>
    </source>
</evidence>
<protein>
    <submittedName>
        <fullName evidence="3">DUF927 domain-containing protein</fullName>
    </submittedName>
</protein>
<organism evidence="3 4">
    <name type="scientific">Lysinibacillus irui</name>
    <dbReference type="NCBI Taxonomy" id="2998077"/>
    <lineage>
        <taxon>Bacteria</taxon>
        <taxon>Bacillati</taxon>
        <taxon>Bacillota</taxon>
        <taxon>Bacilli</taxon>
        <taxon>Bacillales</taxon>
        <taxon>Bacillaceae</taxon>
        <taxon>Lysinibacillus</taxon>
    </lineage>
</organism>
<dbReference type="InterPro" id="IPR009270">
    <property type="entry name" value="DUF927"/>
</dbReference>
<dbReference type="Proteomes" id="UP001289615">
    <property type="component" value="Unassembled WGS sequence"/>
</dbReference>
<dbReference type="Pfam" id="PF22763">
    <property type="entry name" value="NrS1-1_pol-like_HBD"/>
    <property type="match status" value="1"/>
</dbReference>
<evidence type="ECO:0000259" key="1">
    <source>
        <dbReference type="Pfam" id="PF06048"/>
    </source>
</evidence>
<keyword evidence="4" id="KW-1185">Reference proteome</keyword>
<reference evidence="3 4" key="1">
    <citation type="submission" date="2023-12" db="EMBL/GenBank/DDBJ databases">
        <title>Genome comparison identifies genes involved in endophytic behavior of Lysinibacillus irui and provides insights into its role as a plant-growth promoting bacterium.</title>
        <authorList>
            <person name="Hilario S."/>
            <person name="Matos I."/>
            <person name="Goncalves M.F.M."/>
            <person name="Pardo C.A."/>
            <person name="Santos M.J."/>
        </authorList>
    </citation>
    <scope>NUCLEOTIDE SEQUENCE [LARGE SCALE GENOMIC DNA]</scope>
    <source>
        <strain evidence="3 4">B3</strain>
    </source>
</reference>
<gene>
    <name evidence="3" type="ORF">U6C28_01160</name>
</gene>
<name>A0ABU5NFS8_9BACI</name>
<feature type="domain" description="NrS-1 polymerase-like HBD" evidence="2">
    <location>
        <begin position="237"/>
        <end position="300"/>
    </location>
</feature>